<dbReference type="InterPro" id="IPR021748">
    <property type="entry name" value="DUF3314"/>
</dbReference>
<dbReference type="PANTHER" id="PTHR36292:SF1">
    <property type="entry name" value="UPF0575 PROTEIN C19ORF67"/>
    <property type="match status" value="1"/>
</dbReference>
<feature type="compositionally biased region" description="Basic and acidic residues" evidence="1">
    <location>
        <begin position="19"/>
        <end position="33"/>
    </location>
</feature>
<protein>
    <submittedName>
        <fullName evidence="2">Si:ch211-214c7.5</fullName>
    </submittedName>
</protein>
<dbReference type="Ensembl" id="ENSDLAT00005059913.2">
    <property type="protein sequence ID" value="ENSDLAP00005056454.2"/>
    <property type="gene ID" value="ENSDLAG00005023995.2"/>
</dbReference>
<dbReference type="PANTHER" id="PTHR36292">
    <property type="entry name" value="UPF0575 PROTEIN C19ORF67"/>
    <property type="match status" value="1"/>
</dbReference>
<feature type="region of interest" description="Disordered" evidence="1">
    <location>
        <begin position="244"/>
        <end position="269"/>
    </location>
</feature>
<name>A0A8C4IDX8_DICLA</name>
<sequence length="366" mass="41348">MTDDTEVQVEVQLSTDSPSGHRRDERAETESDCTERLQSDGRRGHLMCAPEVEEPLTLLADVALAPPCGDHAACSCDCEACSYVEVRGMEGSLQSMQLLLQFLMRKADDLQDYLVNGGHVEREALTTTVPSFLYTCQPFFNHLESIARSTVTQHSGLPFDIYTRRVQLLDFSQQLCDRLEQLVLTCANYNLLCLDETEPNSVSHFCIGQSQLGRLRLTTFLYCKPTAYLARVDTGQHKRMRWNVDRLRDEQQQTDEEQGGESEEREAETVGNTEYYFLCCEDVPNTHAEAGVDSPQGNTGRMWSIGQWVQVNPDPDTEDINDWIMCEVPQASYQRLLLLGSSEPSSCSATDLLLQLLLSQQARERR</sequence>
<proteinExistence type="predicted"/>
<feature type="compositionally biased region" description="Acidic residues" evidence="1">
    <location>
        <begin position="252"/>
        <end position="266"/>
    </location>
</feature>
<keyword evidence="3" id="KW-1185">Reference proteome</keyword>
<evidence type="ECO:0000313" key="2">
    <source>
        <dbReference type="Ensembl" id="ENSDLAP00005056454.2"/>
    </source>
</evidence>
<feature type="region of interest" description="Disordered" evidence="1">
    <location>
        <begin position="1"/>
        <end position="33"/>
    </location>
</feature>
<reference evidence="2" key="2">
    <citation type="submission" date="2025-09" db="UniProtKB">
        <authorList>
            <consortium name="Ensembl"/>
        </authorList>
    </citation>
    <scope>IDENTIFICATION</scope>
</reference>
<accession>A0A8C4IDX8</accession>
<dbReference type="AlphaFoldDB" id="A0A8C4IDX8"/>
<dbReference type="Proteomes" id="UP000694389">
    <property type="component" value="Unassembled WGS sequence"/>
</dbReference>
<dbReference type="Pfam" id="PF11771">
    <property type="entry name" value="DUF3314"/>
    <property type="match status" value="1"/>
</dbReference>
<dbReference type="GeneTree" id="ENSGT00390000009916"/>
<organism evidence="2 3">
    <name type="scientific">Dicentrarchus labrax</name>
    <name type="common">European seabass</name>
    <name type="synonym">Morone labrax</name>
    <dbReference type="NCBI Taxonomy" id="13489"/>
    <lineage>
        <taxon>Eukaryota</taxon>
        <taxon>Metazoa</taxon>
        <taxon>Chordata</taxon>
        <taxon>Craniata</taxon>
        <taxon>Vertebrata</taxon>
        <taxon>Euteleostomi</taxon>
        <taxon>Actinopterygii</taxon>
        <taxon>Neopterygii</taxon>
        <taxon>Teleostei</taxon>
        <taxon>Neoteleostei</taxon>
        <taxon>Acanthomorphata</taxon>
        <taxon>Eupercaria</taxon>
        <taxon>Moronidae</taxon>
        <taxon>Dicentrarchus</taxon>
    </lineage>
</organism>
<evidence type="ECO:0000313" key="3">
    <source>
        <dbReference type="Proteomes" id="UP000694389"/>
    </source>
</evidence>
<evidence type="ECO:0000256" key="1">
    <source>
        <dbReference type="SAM" id="MobiDB-lite"/>
    </source>
</evidence>
<reference evidence="2" key="1">
    <citation type="submission" date="2025-08" db="UniProtKB">
        <authorList>
            <consortium name="Ensembl"/>
        </authorList>
    </citation>
    <scope>IDENTIFICATION</scope>
</reference>